<evidence type="ECO:0000256" key="1">
    <source>
        <dbReference type="SAM" id="SignalP"/>
    </source>
</evidence>
<feature type="chain" id="PRO_5002971875" description="PKD domain-containing protein" evidence="1">
    <location>
        <begin position="29"/>
        <end position="282"/>
    </location>
</feature>
<feature type="signal peptide" evidence="1">
    <location>
        <begin position="1"/>
        <end position="28"/>
    </location>
</feature>
<evidence type="ECO:0000313" key="2">
    <source>
        <dbReference type="EMBL" id="ACT96485.1"/>
    </source>
</evidence>
<evidence type="ECO:0000313" key="3">
    <source>
        <dbReference type="Proteomes" id="UP000002011"/>
    </source>
</evidence>
<reference evidence="2 3" key="1">
    <citation type="journal article" date="2009" name="Stand. Genomic Sci.">
        <title>Complete genome sequence of Dyadobacter fermentans type strain (NS114).</title>
        <authorList>
            <person name="Lang E."/>
            <person name="Lapidus A."/>
            <person name="Chertkov O."/>
            <person name="Brettin T."/>
            <person name="Detter J.C."/>
            <person name="Han C."/>
            <person name="Copeland A."/>
            <person name="Glavina Del Rio T."/>
            <person name="Nolan M."/>
            <person name="Chen F."/>
            <person name="Lucas S."/>
            <person name="Tice H."/>
            <person name="Cheng J.F."/>
            <person name="Land M."/>
            <person name="Hauser L."/>
            <person name="Chang Y.J."/>
            <person name="Jeffries C.D."/>
            <person name="Kopitz M."/>
            <person name="Bruce D."/>
            <person name="Goodwin L."/>
            <person name="Pitluck S."/>
            <person name="Ovchinnikova G."/>
            <person name="Pati A."/>
            <person name="Ivanova N."/>
            <person name="Mavrommatis K."/>
            <person name="Chen A."/>
            <person name="Palaniappan K."/>
            <person name="Chain P."/>
            <person name="Bristow J."/>
            <person name="Eisen J.A."/>
            <person name="Markowitz V."/>
            <person name="Hugenholtz P."/>
            <person name="Goker M."/>
            <person name="Rohde M."/>
            <person name="Kyrpides N.C."/>
            <person name="Klenk H.P."/>
        </authorList>
    </citation>
    <scope>NUCLEOTIDE SEQUENCE [LARGE SCALE GENOMIC DNA]</scope>
    <source>
        <strain evidence="3">ATCC 700827 / DSM 18053 / CIP 107007 / KCTC 52180 / NS114</strain>
    </source>
</reference>
<accession>C6VTC1</accession>
<protein>
    <recommendedName>
        <fullName evidence="4">PKD domain-containing protein</fullName>
    </recommendedName>
</protein>
<name>C6VTC1_DYAFD</name>
<dbReference type="KEGG" id="dfe:Dfer_5292"/>
<dbReference type="OrthoDB" id="4535652at2"/>
<sequence length="282" mass="32237">MTHLKKCDTGKLCLFLVSILFPCSFLLAQDYQVTRQKALDKLDLTAFGNVLFMNAAATTPNEINYLKNVSSRSLIKATSVTAEEWHNLYERVCDADLRPADQHMPGLEELMETNPSKLTRHDTVPIGIMALKATYLTDRELRMNEAQKSAGKAVDISSYNGFNIVYAAALQQDIYQADVWFRLSQKYLITNQLTRISRISIDFGDGEGFEEYSGNEQLVHHRYKTTGKHAIIISFKIESKRYKFETYVNVRQLDRVVPAMEFRVSAPAFIVDSLTRNARRKF</sequence>
<keyword evidence="1" id="KW-0732">Signal</keyword>
<keyword evidence="3" id="KW-1185">Reference proteome</keyword>
<organism evidence="2 3">
    <name type="scientific">Dyadobacter fermentans (strain ATCC 700827 / DSM 18053 / CIP 107007 / KCTC 52180 / NS114)</name>
    <dbReference type="NCBI Taxonomy" id="471854"/>
    <lineage>
        <taxon>Bacteria</taxon>
        <taxon>Pseudomonadati</taxon>
        <taxon>Bacteroidota</taxon>
        <taxon>Cytophagia</taxon>
        <taxon>Cytophagales</taxon>
        <taxon>Spirosomataceae</taxon>
        <taxon>Dyadobacter</taxon>
    </lineage>
</organism>
<dbReference type="AlphaFoldDB" id="C6VTC1"/>
<dbReference type="Proteomes" id="UP000002011">
    <property type="component" value="Chromosome"/>
</dbReference>
<dbReference type="STRING" id="471854.Dfer_5292"/>
<proteinExistence type="predicted"/>
<dbReference type="RefSeq" id="WP_015814726.1">
    <property type="nucleotide sequence ID" value="NC_013037.1"/>
</dbReference>
<evidence type="ECO:0008006" key="4">
    <source>
        <dbReference type="Google" id="ProtNLM"/>
    </source>
</evidence>
<dbReference type="EMBL" id="CP001619">
    <property type="protein sequence ID" value="ACT96485.1"/>
    <property type="molecule type" value="Genomic_DNA"/>
</dbReference>
<dbReference type="HOGENOM" id="CLU_986034_0_0_10"/>
<gene>
    <name evidence="2" type="ordered locus">Dfer_5292</name>
</gene>